<dbReference type="AlphaFoldDB" id="A0A553FYS6"/>
<keyword evidence="2" id="KW-1185">Reference proteome</keyword>
<protein>
    <submittedName>
        <fullName evidence="1">Uncharacterized protein</fullName>
    </submittedName>
</protein>
<dbReference type="EMBL" id="VKDK01000006">
    <property type="protein sequence ID" value="TRX62398.1"/>
    <property type="molecule type" value="Genomic_DNA"/>
</dbReference>
<proteinExistence type="predicted"/>
<name>A0A553FYS6_9CORY</name>
<accession>A0A553FYS6</accession>
<evidence type="ECO:0000313" key="1">
    <source>
        <dbReference type="EMBL" id="TRX62398.1"/>
    </source>
</evidence>
<dbReference type="Proteomes" id="UP000320443">
    <property type="component" value="Unassembled WGS sequence"/>
</dbReference>
<comment type="caution">
    <text evidence="1">The sequence shown here is derived from an EMBL/GenBank/DDBJ whole genome shotgun (WGS) entry which is preliminary data.</text>
</comment>
<gene>
    <name evidence="1" type="ORF">FNY97_05355</name>
</gene>
<evidence type="ECO:0000313" key="2">
    <source>
        <dbReference type="Proteomes" id="UP000320443"/>
    </source>
</evidence>
<dbReference type="RefSeq" id="WP_144013314.1">
    <property type="nucleotide sequence ID" value="NZ_VKDK01000006.1"/>
</dbReference>
<sequence>MTTIDYRDYVCQQCAQTVTHGLNHTVDFYLHDMELVAAVDRAIEAMPASTRVDYGTTAANTVNALGVATFPCHVCGDATPGERYALTVDRVEVELPAPFVRVPREWIRDARGKAVGPMCPDGLGDVVIAAADLETVIPAVTGWITPGKYATYTARFNDAAGRTTDRAAALMAELPCTVTVAGWIAGERPQTGATTPPEDLELPGARHEAKRAKLPQTSGADSAEVVSVLVRGVHGVEDCELVAALSKFEHHVPVTCGWLRMDAGRNTWHSQLNATGGKKFARAIKKLIATGEFETRALATV</sequence>
<organism evidence="1 2">
    <name type="scientific">Corynebacterium hiratae</name>
    <dbReference type="NCBI Taxonomy" id="3139423"/>
    <lineage>
        <taxon>Bacteria</taxon>
        <taxon>Bacillati</taxon>
        <taxon>Actinomycetota</taxon>
        <taxon>Actinomycetes</taxon>
        <taxon>Mycobacteriales</taxon>
        <taxon>Corynebacteriaceae</taxon>
        <taxon>Corynebacterium</taxon>
    </lineage>
</organism>
<reference evidence="1 2" key="1">
    <citation type="submission" date="2019-07" db="EMBL/GenBank/DDBJ databases">
        <title>Draft genome of C. aurimucosum strain 2274.</title>
        <authorList>
            <person name="Pacheco L.G.C."/>
            <person name="Aguiar E.R.G.R."/>
            <person name="Santos C.S."/>
            <person name="Rocha D.J.P.G."/>
            <person name="Sant'Anna L.O."/>
            <person name="Mattos-Guaraldi A.L."/>
            <person name="Santos L.S."/>
        </authorList>
    </citation>
    <scope>NUCLEOTIDE SEQUENCE [LARGE SCALE GENOMIC DNA]</scope>
    <source>
        <strain evidence="1 2">2274</strain>
    </source>
</reference>